<reference evidence="1 3" key="1">
    <citation type="submission" date="2018-10" db="EMBL/GenBank/DDBJ databases">
        <title>Genomic Encyclopedia of Archaeal and Bacterial Type Strains, Phase II (KMG-II): from individual species to whole genera.</title>
        <authorList>
            <person name="Goeker M."/>
        </authorList>
    </citation>
    <scope>NUCLEOTIDE SEQUENCE [LARGE SCALE GENOMIC DNA]</scope>
    <source>
        <strain evidence="1 3">DSM 19624</strain>
    </source>
</reference>
<comment type="caution">
    <text evidence="1">The sequence shown here is derived from an EMBL/GenBank/DDBJ whole genome shotgun (WGS) entry which is preliminary data.</text>
</comment>
<reference evidence="2 4" key="2">
    <citation type="submission" date="2019-03" db="EMBL/GenBank/DDBJ databases">
        <authorList>
            <person name="He R.-H."/>
        </authorList>
    </citation>
    <scope>NUCLEOTIDE SEQUENCE [LARGE SCALE GENOMIC DNA]</scope>
    <source>
        <strain evidence="2 4">DSM 19624</strain>
    </source>
</reference>
<evidence type="ECO:0000313" key="4">
    <source>
        <dbReference type="Proteomes" id="UP000297429"/>
    </source>
</evidence>
<sequence length="83" mass="9824">MLQISEILMDGKSYILPSLTNQHFKFLAFLKTPNKGDWYIYYSIWDFIEGKWKPVKFYTKQLNNAAALQLPLKKRTAMRYSIG</sequence>
<dbReference type="Proteomes" id="UP000297429">
    <property type="component" value="Unassembled WGS sequence"/>
</dbReference>
<gene>
    <name evidence="1" type="ORF">BCL90_1147</name>
    <name evidence="2" type="ORF">E3V97_13810</name>
</gene>
<dbReference type="Proteomes" id="UP000273898">
    <property type="component" value="Unassembled WGS sequence"/>
</dbReference>
<keyword evidence="4" id="KW-1185">Reference proteome</keyword>
<dbReference type="EMBL" id="SOPX01000002">
    <property type="protein sequence ID" value="TFB31654.1"/>
    <property type="molecule type" value="Genomic_DNA"/>
</dbReference>
<dbReference type="RefSeq" id="WP_121282984.1">
    <property type="nucleotide sequence ID" value="NZ_RCCK01000010.1"/>
</dbReference>
<evidence type="ECO:0000313" key="1">
    <source>
        <dbReference type="EMBL" id="RLJ80384.1"/>
    </source>
</evidence>
<dbReference type="EMBL" id="RCCK01000010">
    <property type="protein sequence ID" value="RLJ80384.1"/>
    <property type="molecule type" value="Genomic_DNA"/>
</dbReference>
<evidence type="ECO:0000313" key="2">
    <source>
        <dbReference type="EMBL" id="TFB31654.1"/>
    </source>
</evidence>
<dbReference type="AlphaFoldDB" id="A0A497Y9Z9"/>
<organism evidence="1 3">
    <name type="scientific">Pedobacter alluvionis</name>
    <dbReference type="NCBI Taxonomy" id="475253"/>
    <lineage>
        <taxon>Bacteria</taxon>
        <taxon>Pseudomonadati</taxon>
        <taxon>Bacteroidota</taxon>
        <taxon>Sphingobacteriia</taxon>
        <taxon>Sphingobacteriales</taxon>
        <taxon>Sphingobacteriaceae</taxon>
        <taxon>Pedobacter</taxon>
    </lineage>
</organism>
<proteinExistence type="predicted"/>
<name>A0A497Y9Z9_9SPHI</name>
<protein>
    <submittedName>
        <fullName evidence="1">Uncharacterized protein</fullName>
    </submittedName>
</protein>
<accession>A0A497Y9Z9</accession>
<evidence type="ECO:0000313" key="3">
    <source>
        <dbReference type="Proteomes" id="UP000273898"/>
    </source>
</evidence>